<feature type="transmembrane region" description="Helical" evidence="5">
    <location>
        <begin position="42"/>
        <end position="62"/>
    </location>
</feature>
<evidence type="ECO:0000256" key="1">
    <source>
        <dbReference type="ARBA" id="ARBA00004141"/>
    </source>
</evidence>
<evidence type="ECO:0000256" key="2">
    <source>
        <dbReference type="ARBA" id="ARBA00022692"/>
    </source>
</evidence>
<feature type="transmembrane region" description="Helical" evidence="5">
    <location>
        <begin position="265"/>
        <end position="286"/>
    </location>
</feature>
<feature type="transmembrane region" description="Helical" evidence="5">
    <location>
        <begin position="7"/>
        <end position="30"/>
    </location>
</feature>
<evidence type="ECO:0000256" key="4">
    <source>
        <dbReference type="ARBA" id="ARBA00023136"/>
    </source>
</evidence>
<reference evidence="6 7" key="1">
    <citation type="submission" date="2019-02" db="EMBL/GenBank/DDBJ databases">
        <authorList>
            <person name="Lehtovirta-Morley E L."/>
        </authorList>
    </citation>
    <scope>NUCLEOTIDE SEQUENCE [LARGE SCALE GENOMIC DNA]</scope>
    <source>
        <strain evidence="6">NFRAN1</strain>
    </source>
</reference>
<dbReference type="AlphaFoldDB" id="A0A484IGJ1"/>
<dbReference type="InterPro" id="IPR051598">
    <property type="entry name" value="TSUP/Inactive_protease-like"/>
</dbReference>
<gene>
    <name evidence="6" type="ORF">NFRAN_2452</name>
</gene>
<dbReference type="PANTHER" id="PTHR43701">
    <property type="entry name" value="MEMBRANE TRANSPORTER PROTEIN MJ0441-RELATED"/>
    <property type="match status" value="1"/>
</dbReference>
<evidence type="ECO:0000256" key="3">
    <source>
        <dbReference type="ARBA" id="ARBA00022989"/>
    </source>
</evidence>
<feature type="transmembrane region" description="Helical" evidence="5">
    <location>
        <begin position="204"/>
        <end position="226"/>
    </location>
</feature>
<dbReference type="EMBL" id="LR216287">
    <property type="protein sequence ID" value="VFJ14774.1"/>
    <property type="molecule type" value="Genomic_DNA"/>
</dbReference>
<keyword evidence="7" id="KW-1185">Reference proteome</keyword>
<name>A0A484IGJ1_9ARCH</name>
<organism evidence="6 7">
    <name type="scientific">Candidatus Nitrosocosmicus franklandianus</name>
    <dbReference type="NCBI Taxonomy" id="1798806"/>
    <lineage>
        <taxon>Archaea</taxon>
        <taxon>Nitrososphaerota</taxon>
        <taxon>Nitrososphaeria</taxon>
        <taxon>Nitrososphaerales</taxon>
        <taxon>Nitrososphaeraceae</taxon>
        <taxon>Candidatus Nitrosocosmicus</taxon>
    </lineage>
</organism>
<keyword evidence="5" id="KW-1003">Cell membrane</keyword>
<dbReference type="Pfam" id="PF01925">
    <property type="entry name" value="TauE"/>
    <property type="match status" value="1"/>
</dbReference>
<accession>A0A484IGJ1</accession>
<keyword evidence="3 5" id="KW-1133">Transmembrane helix</keyword>
<proteinExistence type="inferred from homology"/>
<evidence type="ECO:0000256" key="5">
    <source>
        <dbReference type="RuleBase" id="RU363041"/>
    </source>
</evidence>
<dbReference type="PANTHER" id="PTHR43701:SF2">
    <property type="entry name" value="MEMBRANE TRANSPORTER PROTEIN YJNA-RELATED"/>
    <property type="match status" value="1"/>
</dbReference>
<comment type="subcellular location">
    <subcellularLocation>
        <location evidence="5">Cell membrane</location>
        <topology evidence="5">Multi-pass membrane protein</topology>
    </subcellularLocation>
    <subcellularLocation>
        <location evidence="1">Membrane</location>
        <topology evidence="1">Multi-pass membrane protein</topology>
    </subcellularLocation>
</comment>
<dbReference type="InterPro" id="IPR002781">
    <property type="entry name" value="TM_pro_TauE-like"/>
</dbReference>
<comment type="similarity">
    <text evidence="5">Belongs to the 4-toluene sulfonate uptake permease (TSUP) (TC 2.A.102) family.</text>
</comment>
<feature type="transmembrane region" description="Helical" evidence="5">
    <location>
        <begin position="98"/>
        <end position="118"/>
    </location>
</feature>
<feature type="transmembrane region" description="Helical" evidence="5">
    <location>
        <begin position="172"/>
        <end position="192"/>
    </location>
</feature>
<protein>
    <recommendedName>
        <fullName evidence="5">Probable membrane transporter protein</fullName>
    </recommendedName>
</protein>
<dbReference type="KEGG" id="nfn:NFRAN_2452"/>
<feature type="transmembrane region" description="Helical" evidence="5">
    <location>
        <begin position="233"/>
        <end position="253"/>
    </location>
</feature>
<feature type="transmembrane region" description="Helical" evidence="5">
    <location>
        <begin position="74"/>
        <end position="92"/>
    </location>
</feature>
<keyword evidence="2 5" id="KW-0812">Transmembrane</keyword>
<evidence type="ECO:0000313" key="7">
    <source>
        <dbReference type="Proteomes" id="UP000294299"/>
    </source>
</evidence>
<evidence type="ECO:0000313" key="6">
    <source>
        <dbReference type="EMBL" id="VFJ14774.1"/>
    </source>
</evidence>
<keyword evidence="4 5" id="KW-0472">Membrane</keyword>
<sequence length="292" mass="30945">MEMLIMILYAGLGGVIGFIGGLIGLVLGVIRFPFILEAETSASIAAGTNLSVSTVGAISGTINHYRQKNIDFKIFLVIALSGAFGAFIGSFLTNLVSAVILLCLIIIIISYEAMDLMIKSRKVSRGANRNYDSKLVASTGSNTIDKEDISNTTSIDSIDGHKIREISKESGIGFSVGLLGGMVGLVLGSIRMPAMISILKLPTGIAIGTDLASSAFMGIVGLIGHLINNNIDFVILTLMSPTAMLGAFLGSKFTNKIDESKMKFVISIVLIVIAAAMFLRLFGLVYSSYIFL</sequence>
<dbReference type="Proteomes" id="UP000294299">
    <property type="component" value="Chromosome NFRAN"/>
</dbReference>
<dbReference type="GO" id="GO:0005886">
    <property type="term" value="C:plasma membrane"/>
    <property type="evidence" value="ECO:0007669"/>
    <property type="project" value="UniProtKB-SubCell"/>
</dbReference>